<evidence type="ECO:0000313" key="1">
    <source>
        <dbReference type="EMBL" id="HIU37377.1"/>
    </source>
</evidence>
<dbReference type="InterPro" id="IPR008886">
    <property type="entry name" value="UPF0227/Esterase_YqiA"/>
</dbReference>
<dbReference type="AlphaFoldDB" id="A0A9D1LG33"/>
<organism evidence="1 2">
    <name type="scientific">Candidatus Aphodousia faecigallinarum</name>
    <dbReference type="NCBI Taxonomy" id="2840677"/>
    <lineage>
        <taxon>Bacteria</taxon>
        <taxon>Pseudomonadati</taxon>
        <taxon>Pseudomonadota</taxon>
        <taxon>Betaproteobacteria</taxon>
        <taxon>Burkholderiales</taxon>
        <taxon>Sutterellaceae</taxon>
        <taxon>Sutterellaceae incertae sedis</taxon>
        <taxon>Candidatus Aphodousia</taxon>
    </lineage>
</organism>
<protein>
    <submittedName>
        <fullName evidence="1">Esterase</fullName>
    </submittedName>
</protein>
<dbReference type="Gene3D" id="3.40.50.1820">
    <property type="entry name" value="alpha/beta hydrolase"/>
    <property type="match status" value="1"/>
</dbReference>
<dbReference type="EMBL" id="DVMY01000064">
    <property type="protein sequence ID" value="HIU37377.1"/>
    <property type="molecule type" value="Genomic_DNA"/>
</dbReference>
<proteinExistence type="predicted"/>
<gene>
    <name evidence="1" type="ORF">IAC56_03780</name>
</gene>
<comment type="caution">
    <text evidence="1">The sequence shown here is derived from an EMBL/GenBank/DDBJ whole genome shotgun (WGS) entry which is preliminary data.</text>
</comment>
<dbReference type="Proteomes" id="UP000824083">
    <property type="component" value="Unassembled WGS sequence"/>
</dbReference>
<dbReference type="PANTHER" id="PTHR35602:SF3">
    <property type="entry name" value="ESTERASE YQIA"/>
    <property type="match status" value="1"/>
</dbReference>
<dbReference type="PANTHER" id="PTHR35602">
    <property type="entry name" value="ESTERASE YQIA-RELATED"/>
    <property type="match status" value="1"/>
</dbReference>
<accession>A0A9D1LG33</accession>
<reference evidence="1" key="1">
    <citation type="submission" date="2020-10" db="EMBL/GenBank/DDBJ databases">
        <authorList>
            <person name="Gilroy R."/>
        </authorList>
    </citation>
    <scope>NUCLEOTIDE SEQUENCE</scope>
    <source>
        <strain evidence="1">7463</strain>
    </source>
</reference>
<name>A0A9D1LG33_9BURK</name>
<dbReference type="SUPFAM" id="SSF53474">
    <property type="entry name" value="alpha/beta-Hydrolases"/>
    <property type="match status" value="1"/>
</dbReference>
<dbReference type="Pfam" id="PF05728">
    <property type="entry name" value="UPF0227"/>
    <property type="match status" value="1"/>
</dbReference>
<evidence type="ECO:0000313" key="2">
    <source>
        <dbReference type="Proteomes" id="UP000824083"/>
    </source>
</evidence>
<sequence length="188" mass="21157">MVVMYLHGFRSSPLSKKGQIMREAFSGKYTFEAPDLNVSPVEVQSILLEAVKGCEPSELCLVGSSLGGFYATWLAEKIGCRAVLLNPATEPWSVINDYIGVQTINNTDRTFEVKTEYADQVRQMNCENIHADHYLVFLSTNDEVLDWHKAQSKYASCKMILLPGNTHEINNFEQCLPEIEHFVSTTSD</sequence>
<reference evidence="1" key="2">
    <citation type="journal article" date="2021" name="PeerJ">
        <title>Extensive microbial diversity within the chicken gut microbiome revealed by metagenomics and culture.</title>
        <authorList>
            <person name="Gilroy R."/>
            <person name="Ravi A."/>
            <person name="Getino M."/>
            <person name="Pursley I."/>
            <person name="Horton D.L."/>
            <person name="Alikhan N.F."/>
            <person name="Baker D."/>
            <person name="Gharbi K."/>
            <person name="Hall N."/>
            <person name="Watson M."/>
            <person name="Adriaenssens E.M."/>
            <person name="Foster-Nyarko E."/>
            <person name="Jarju S."/>
            <person name="Secka A."/>
            <person name="Antonio M."/>
            <person name="Oren A."/>
            <person name="Chaudhuri R.R."/>
            <person name="La Ragione R."/>
            <person name="Hildebrand F."/>
            <person name="Pallen M.J."/>
        </authorList>
    </citation>
    <scope>NUCLEOTIDE SEQUENCE</scope>
    <source>
        <strain evidence="1">7463</strain>
    </source>
</reference>
<dbReference type="InterPro" id="IPR029058">
    <property type="entry name" value="AB_hydrolase_fold"/>
</dbReference>